<accession>A0A1E7KKR5</accession>
<reference evidence="1 2" key="1">
    <citation type="journal article" date="2016" name="Front. Microbiol.">
        <title>Comparative Genomics Analysis of Streptomyces Species Reveals Their Adaptation to the Marine Environment and Their Diversity at the Genomic Level.</title>
        <authorList>
            <person name="Tian X."/>
            <person name="Zhang Z."/>
            <person name="Yang T."/>
            <person name="Chen M."/>
            <person name="Li J."/>
            <person name="Chen F."/>
            <person name="Yang J."/>
            <person name="Li W."/>
            <person name="Zhang B."/>
            <person name="Zhang Z."/>
            <person name="Wu J."/>
            <person name="Zhang C."/>
            <person name="Long L."/>
            <person name="Xiao J."/>
        </authorList>
    </citation>
    <scope>NUCLEOTIDE SEQUENCE [LARGE SCALE GENOMIC DNA]</scope>
    <source>
        <strain evidence="1 2">SCSIO 02100</strain>
    </source>
</reference>
<evidence type="ECO:0000313" key="2">
    <source>
        <dbReference type="Proteomes" id="UP000176101"/>
    </source>
</evidence>
<proteinExistence type="predicted"/>
<comment type="caution">
    <text evidence="1">The sequence shown here is derived from an EMBL/GenBank/DDBJ whole genome shotgun (WGS) entry which is preliminary data.</text>
</comment>
<dbReference type="EMBL" id="LJGU01000113">
    <property type="protein sequence ID" value="OEV04602.1"/>
    <property type="molecule type" value="Genomic_DNA"/>
</dbReference>
<organism evidence="1 2">
    <name type="scientific">Streptomyces oceani</name>
    <dbReference type="NCBI Taxonomy" id="1075402"/>
    <lineage>
        <taxon>Bacteria</taxon>
        <taxon>Bacillati</taxon>
        <taxon>Actinomycetota</taxon>
        <taxon>Actinomycetes</taxon>
        <taxon>Kitasatosporales</taxon>
        <taxon>Streptomycetaceae</taxon>
        <taxon>Streptomyces</taxon>
    </lineage>
</organism>
<gene>
    <name evidence="1" type="ORF">AN216_06800</name>
</gene>
<protein>
    <submittedName>
        <fullName evidence="1">Uncharacterized protein</fullName>
    </submittedName>
</protein>
<dbReference type="AlphaFoldDB" id="A0A1E7KKR5"/>
<dbReference type="STRING" id="1075402.AN216_06800"/>
<evidence type="ECO:0000313" key="1">
    <source>
        <dbReference type="EMBL" id="OEV04602.1"/>
    </source>
</evidence>
<name>A0A1E7KKR5_9ACTN</name>
<dbReference type="Proteomes" id="UP000176101">
    <property type="component" value="Unassembled WGS sequence"/>
</dbReference>
<sequence length="84" mass="8846">MIAEKIKLAVPVLPGIDPEDHIAEWVADHVHGLLPDPCEEAAGHAKAAEDTAAVIEDPASLLPRTARELVPRAAGRALGLISEE</sequence>
<keyword evidence="2" id="KW-1185">Reference proteome</keyword>